<dbReference type="EMBL" id="JBHUIP010000012">
    <property type="protein sequence ID" value="MFD2263631.1"/>
    <property type="molecule type" value="Genomic_DNA"/>
</dbReference>
<accession>A0ABW5DVZ8</accession>
<evidence type="ECO:0000256" key="10">
    <source>
        <dbReference type="RuleBase" id="RU003879"/>
    </source>
</evidence>
<keyword evidence="6 10" id="KW-0812">Transmembrane</keyword>
<organism evidence="12 13">
    <name type="scientific">Lacibacterium aquatile</name>
    <dbReference type="NCBI Taxonomy" id="1168082"/>
    <lineage>
        <taxon>Bacteria</taxon>
        <taxon>Pseudomonadati</taxon>
        <taxon>Pseudomonadota</taxon>
        <taxon>Alphaproteobacteria</taxon>
        <taxon>Rhodospirillales</taxon>
        <taxon>Rhodospirillaceae</taxon>
    </lineage>
</organism>
<dbReference type="InterPro" id="IPR003400">
    <property type="entry name" value="ExbD"/>
</dbReference>
<evidence type="ECO:0000256" key="1">
    <source>
        <dbReference type="ARBA" id="ARBA00004162"/>
    </source>
</evidence>
<feature type="transmembrane region" description="Helical" evidence="11">
    <location>
        <begin position="33"/>
        <end position="54"/>
    </location>
</feature>
<keyword evidence="3" id="KW-1003">Cell membrane</keyword>
<evidence type="ECO:0000256" key="11">
    <source>
        <dbReference type="SAM" id="Phobius"/>
    </source>
</evidence>
<name>A0ABW5DVZ8_9PROT</name>
<protein>
    <submittedName>
        <fullName evidence="12">Protein TolR</fullName>
    </submittedName>
</protein>
<keyword evidence="7 11" id="KW-1133">Transmembrane helix</keyword>
<dbReference type="InterPro" id="IPR014168">
    <property type="entry name" value="Tol-Pal_TolR"/>
</dbReference>
<evidence type="ECO:0000256" key="3">
    <source>
        <dbReference type="ARBA" id="ARBA00022475"/>
    </source>
</evidence>
<dbReference type="Gene3D" id="3.30.420.270">
    <property type="match status" value="1"/>
</dbReference>
<keyword evidence="4" id="KW-0997">Cell inner membrane</keyword>
<evidence type="ECO:0000256" key="2">
    <source>
        <dbReference type="ARBA" id="ARBA00005811"/>
    </source>
</evidence>
<evidence type="ECO:0000313" key="13">
    <source>
        <dbReference type="Proteomes" id="UP001597295"/>
    </source>
</evidence>
<comment type="caution">
    <text evidence="12">The sequence shown here is derived from an EMBL/GenBank/DDBJ whole genome shotgun (WGS) entry which is preliminary data.</text>
</comment>
<dbReference type="PANTHER" id="PTHR30558:SF7">
    <property type="entry name" value="TOL-PAL SYSTEM PROTEIN TOLR"/>
    <property type="match status" value="1"/>
</dbReference>
<dbReference type="RefSeq" id="WP_379876655.1">
    <property type="nucleotide sequence ID" value="NZ_JBHUIP010000012.1"/>
</dbReference>
<dbReference type="PANTHER" id="PTHR30558">
    <property type="entry name" value="EXBD MEMBRANE COMPONENT OF PMF-DRIVEN MACROMOLECULE IMPORT SYSTEM"/>
    <property type="match status" value="1"/>
</dbReference>
<gene>
    <name evidence="12" type="primary">tolR</name>
    <name evidence="12" type="ORF">ACFSM5_12090</name>
</gene>
<keyword evidence="5" id="KW-0132">Cell division</keyword>
<dbReference type="Pfam" id="PF02472">
    <property type="entry name" value="ExbD"/>
    <property type="match status" value="1"/>
</dbReference>
<comment type="similarity">
    <text evidence="2 10">Belongs to the ExbD/TolR family.</text>
</comment>
<evidence type="ECO:0000256" key="6">
    <source>
        <dbReference type="ARBA" id="ARBA00022692"/>
    </source>
</evidence>
<evidence type="ECO:0000256" key="7">
    <source>
        <dbReference type="ARBA" id="ARBA00022989"/>
    </source>
</evidence>
<evidence type="ECO:0000256" key="9">
    <source>
        <dbReference type="ARBA" id="ARBA00023306"/>
    </source>
</evidence>
<dbReference type="Proteomes" id="UP001597295">
    <property type="component" value="Unassembled WGS sequence"/>
</dbReference>
<dbReference type="NCBIfam" id="TIGR02801">
    <property type="entry name" value="tolR"/>
    <property type="match status" value="1"/>
</dbReference>
<sequence length="153" mass="16119">MGASLNTGGGARRGGRRAARPMADINVTPMVDVMLVLLIIFMVAAPLMTVGVPVDLPKTSAAALNERVEPLTISVNAEGKIYVQEMEVQANELGPRLQAITANKPDTTIYVRGDKGINYGRVMEIMGLVAQAGFAKVSLIAETAGAPTTPKTR</sequence>
<keyword evidence="13" id="KW-1185">Reference proteome</keyword>
<keyword evidence="10" id="KW-0813">Transport</keyword>
<evidence type="ECO:0000256" key="4">
    <source>
        <dbReference type="ARBA" id="ARBA00022519"/>
    </source>
</evidence>
<keyword evidence="10" id="KW-0653">Protein transport</keyword>
<evidence type="ECO:0000313" key="12">
    <source>
        <dbReference type="EMBL" id="MFD2263631.1"/>
    </source>
</evidence>
<keyword evidence="9" id="KW-0131">Cell cycle</keyword>
<keyword evidence="8 11" id="KW-0472">Membrane</keyword>
<reference evidence="13" key="1">
    <citation type="journal article" date="2019" name="Int. J. Syst. Evol. Microbiol.">
        <title>The Global Catalogue of Microorganisms (GCM) 10K type strain sequencing project: providing services to taxonomists for standard genome sequencing and annotation.</title>
        <authorList>
            <consortium name="The Broad Institute Genomics Platform"/>
            <consortium name="The Broad Institute Genome Sequencing Center for Infectious Disease"/>
            <person name="Wu L."/>
            <person name="Ma J."/>
        </authorList>
    </citation>
    <scope>NUCLEOTIDE SEQUENCE [LARGE SCALE GENOMIC DNA]</scope>
    <source>
        <strain evidence="13">CGMCC 1.19062</strain>
    </source>
</reference>
<evidence type="ECO:0000256" key="5">
    <source>
        <dbReference type="ARBA" id="ARBA00022618"/>
    </source>
</evidence>
<proteinExistence type="inferred from homology"/>
<evidence type="ECO:0000256" key="8">
    <source>
        <dbReference type="ARBA" id="ARBA00023136"/>
    </source>
</evidence>
<comment type="subcellular location">
    <subcellularLocation>
        <location evidence="1">Cell membrane</location>
        <topology evidence="1">Single-pass membrane protein</topology>
    </subcellularLocation>
    <subcellularLocation>
        <location evidence="10">Cell membrane</location>
        <topology evidence="10">Single-pass type II membrane protein</topology>
    </subcellularLocation>
</comment>